<dbReference type="STRING" id="1445510.YC6258_02411"/>
<dbReference type="GO" id="GO:0000160">
    <property type="term" value="P:phosphorelay signal transduction system"/>
    <property type="evidence" value="ECO:0007669"/>
    <property type="project" value="InterPro"/>
</dbReference>
<evidence type="ECO:0000313" key="3">
    <source>
        <dbReference type="EMBL" id="AJQ94449.1"/>
    </source>
</evidence>
<dbReference type="KEGG" id="gsn:YC6258_02411"/>
<accession>A0A0C5VVF8</accession>
<dbReference type="GO" id="GO:0003677">
    <property type="term" value="F:DNA binding"/>
    <property type="evidence" value="ECO:0007669"/>
    <property type="project" value="UniProtKB-KW"/>
</dbReference>
<dbReference type="SUPFAM" id="SSF52172">
    <property type="entry name" value="CheY-like"/>
    <property type="match status" value="1"/>
</dbReference>
<evidence type="ECO:0000313" key="4">
    <source>
        <dbReference type="Proteomes" id="UP000032266"/>
    </source>
</evidence>
<feature type="domain" description="Response regulatory" evidence="2">
    <location>
        <begin position="1"/>
        <end position="116"/>
    </location>
</feature>
<sequence length="388" mass="43870">MSGQYLLYYLSSHPNEAWLTSLKQQFVVVVKASVESFPATRDGKSPDLVICESESVDSTYENLKACKQRFDPLDVILVADRLDLHDRLNMFTLGCEDCIESDLHPEELVARAQKLVFNRVANQQLKSQVEMATEAAYQAMSSTSDLGVNIQFFLDSADCQNFDELGLRAFQSFQSYGLKCSLQFRGRYETKNMEANGMAKEMESQILSELKSAGRYYDFGSRSVMNYNQVSILVKNMPTSNPERYGQIKDNVFSLLQGIDARIKALDNLKTIHREQQMIILLVARISSVLNDIDKSYMSVVRKSGEVVDDMAEAIQRMINYMGLNESQEQQLEKVIGEAIEQQQQLFGEGLKVDSNFSDLISELGGLMESSGSLDSERMISLMHKYVE</sequence>
<reference evidence="3 4" key="1">
    <citation type="submission" date="2014-01" db="EMBL/GenBank/DDBJ databases">
        <title>Full genme sequencing of cellulolytic bacterium Gynuella sunshinyii YC6258T gen. nov., sp. nov.</title>
        <authorList>
            <person name="Khan H."/>
            <person name="Chung E.J."/>
            <person name="Chung Y.R."/>
        </authorList>
    </citation>
    <scope>NUCLEOTIDE SEQUENCE [LARGE SCALE GENOMIC DNA]</scope>
    <source>
        <strain evidence="3 4">YC6258</strain>
    </source>
</reference>
<dbReference type="Proteomes" id="UP000032266">
    <property type="component" value="Chromosome"/>
</dbReference>
<dbReference type="InterPro" id="IPR011006">
    <property type="entry name" value="CheY-like_superfamily"/>
</dbReference>
<gene>
    <name evidence="3" type="ORF">YC6258_02411</name>
</gene>
<dbReference type="AlphaFoldDB" id="A0A0C5VVF8"/>
<keyword evidence="3" id="KW-0238">DNA-binding</keyword>
<dbReference type="PROSITE" id="PS50110">
    <property type="entry name" value="RESPONSE_REGULATORY"/>
    <property type="match status" value="1"/>
</dbReference>
<protein>
    <submittedName>
        <fullName evidence="3">Response regulator consisting of a CheY-like receiver domain and a winged-helix DNA-binding domain</fullName>
    </submittedName>
</protein>
<dbReference type="HOGENOM" id="CLU_059002_0_0_6"/>
<keyword evidence="4" id="KW-1185">Reference proteome</keyword>
<dbReference type="InterPro" id="IPR001789">
    <property type="entry name" value="Sig_transdc_resp-reg_receiver"/>
</dbReference>
<evidence type="ECO:0000259" key="2">
    <source>
        <dbReference type="PROSITE" id="PS50110"/>
    </source>
</evidence>
<organism evidence="3 4">
    <name type="scientific">Gynuella sunshinyii YC6258</name>
    <dbReference type="NCBI Taxonomy" id="1445510"/>
    <lineage>
        <taxon>Bacteria</taxon>
        <taxon>Pseudomonadati</taxon>
        <taxon>Pseudomonadota</taxon>
        <taxon>Gammaproteobacteria</taxon>
        <taxon>Oceanospirillales</taxon>
        <taxon>Saccharospirillaceae</taxon>
        <taxon>Gynuella</taxon>
    </lineage>
</organism>
<comment type="caution">
    <text evidence="1">Lacks conserved residue(s) required for the propagation of feature annotation.</text>
</comment>
<evidence type="ECO:0000256" key="1">
    <source>
        <dbReference type="PROSITE-ProRule" id="PRU00169"/>
    </source>
</evidence>
<proteinExistence type="predicted"/>
<dbReference type="RefSeq" id="WP_052830211.1">
    <property type="nucleotide sequence ID" value="NZ_CP007142.1"/>
</dbReference>
<dbReference type="OrthoDB" id="5696993at2"/>
<name>A0A0C5VVF8_9GAMM</name>
<dbReference type="EMBL" id="CP007142">
    <property type="protein sequence ID" value="AJQ94449.1"/>
    <property type="molecule type" value="Genomic_DNA"/>
</dbReference>